<dbReference type="InterPro" id="IPR022695">
    <property type="entry name" value="Histidinol_DH_monofunct"/>
</dbReference>
<dbReference type="EMBL" id="QJKH01000006">
    <property type="protein sequence ID" value="PXX78900.1"/>
    <property type="molecule type" value="Genomic_DNA"/>
</dbReference>
<feature type="binding site" evidence="5 8">
    <location>
        <position position="188"/>
    </location>
    <ligand>
        <name>NAD(+)</name>
        <dbReference type="ChEBI" id="CHEBI:57540"/>
    </ligand>
</feature>
<evidence type="ECO:0000256" key="11">
    <source>
        <dbReference type="RuleBase" id="RU004175"/>
    </source>
</evidence>
<dbReference type="PANTHER" id="PTHR21256:SF2">
    <property type="entry name" value="HISTIDINE BIOSYNTHESIS TRIFUNCTIONAL PROTEIN"/>
    <property type="match status" value="1"/>
</dbReference>
<dbReference type="PIRSF" id="PIRSF000099">
    <property type="entry name" value="Histidinol_dh"/>
    <property type="match status" value="1"/>
</dbReference>
<dbReference type="RefSeq" id="WP_022937388.1">
    <property type="nucleotide sequence ID" value="NZ_CABKRQ010000003.1"/>
</dbReference>
<sequence>MLERIKQSETKKLEAYLRSRSDDLSYEVLSKVQLILSDVRQHGDEAIIRYTKAFDGIELTSLRVSDEALNEWAAAADEAFKEAMTKAKDNIIAFHEAQKQNNYLQQQSLGICLGQRVLPLERVGVYVPGGRAQYPSSVLMNVLPAKIAGVKRIVMITPPSKSGQLDPKIAYAAQLAGVDEVYLAGGAQGIAALAYGSETIPRVDKIVGPGNIYVAAAKKLVYGTVDIDMIAGPSEILVIADEGARADYTAADLLSQAEHDPMASAILVTTSSKLADQVCEELKRQSEQLPKQAIIAESLKAYGKLILCETLADCVEVANVIAPEHLELMVADPWALLGLVRNAGSVFLGYYTCESVGDYWGGTNHVLPTNGTARFASALSVDSFVKRSSFLYYSKEAIEAYGSKIVTLAESENLQAHANAVKVRM</sequence>
<keyword evidence="3 5" id="KW-0862">Zinc</keyword>
<evidence type="ECO:0000256" key="4">
    <source>
        <dbReference type="ARBA" id="ARBA00023002"/>
    </source>
</evidence>
<feature type="binding site" evidence="5 9">
    <location>
        <position position="325"/>
    </location>
    <ligand>
        <name>substrate</name>
    </ligand>
</feature>
<dbReference type="EC" id="1.1.1.23" evidence="5"/>
<dbReference type="UniPathway" id="UPA00031">
    <property type="reaction ID" value="UER00014"/>
</dbReference>
<dbReference type="InterPro" id="IPR016161">
    <property type="entry name" value="Ald_DH/histidinol_DH"/>
</dbReference>
<dbReference type="Proteomes" id="UP000247612">
    <property type="component" value="Unassembled WGS sequence"/>
</dbReference>
<organism evidence="12 13">
    <name type="scientific">Dielma fastidiosa</name>
    <dbReference type="NCBI Taxonomy" id="1034346"/>
    <lineage>
        <taxon>Bacteria</taxon>
        <taxon>Bacillati</taxon>
        <taxon>Bacillota</taxon>
        <taxon>Erysipelotrichia</taxon>
        <taxon>Erysipelotrichales</taxon>
        <taxon>Erysipelotrichaceae</taxon>
        <taxon>Dielma</taxon>
    </lineage>
</organism>
<feature type="active site" description="Proton acceptor" evidence="5 7">
    <location>
        <position position="325"/>
    </location>
</feature>
<evidence type="ECO:0000256" key="2">
    <source>
        <dbReference type="ARBA" id="ARBA00022723"/>
    </source>
</evidence>
<dbReference type="NCBIfam" id="TIGR00069">
    <property type="entry name" value="hisD"/>
    <property type="match status" value="1"/>
</dbReference>
<dbReference type="PRINTS" id="PR00083">
    <property type="entry name" value="HOLDHDRGNASE"/>
</dbReference>
<comment type="function">
    <text evidence="5">Catalyzes the sequential NAD-dependent oxidations of L-histidinol to L-histidinaldehyde and then to L-histidine.</text>
</comment>
<feature type="binding site" evidence="5 9">
    <location>
        <position position="259"/>
    </location>
    <ligand>
        <name>substrate</name>
    </ligand>
</feature>
<keyword evidence="5" id="KW-0368">Histidine biosynthesis</keyword>
<dbReference type="OrthoDB" id="9805269at2"/>
<dbReference type="CDD" id="cd06572">
    <property type="entry name" value="Histidinol_dh"/>
    <property type="match status" value="1"/>
</dbReference>
<feature type="binding site" evidence="5 10">
    <location>
        <position position="358"/>
    </location>
    <ligand>
        <name>Zn(2+)</name>
        <dbReference type="ChEBI" id="CHEBI:29105"/>
    </ligand>
</feature>
<dbReference type="GO" id="GO:0008270">
    <property type="term" value="F:zinc ion binding"/>
    <property type="evidence" value="ECO:0007669"/>
    <property type="project" value="UniProtKB-UniRule"/>
</dbReference>
<feature type="binding site" evidence="5 10">
    <location>
        <position position="417"/>
    </location>
    <ligand>
        <name>Zn(2+)</name>
        <dbReference type="ChEBI" id="CHEBI:29105"/>
    </ligand>
</feature>
<feature type="binding site" evidence="5 10">
    <location>
        <position position="256"/>
    </location>
    <ligand>
        <name>Zn(2+)</name>
        <dbReference type="ChEBI" id="CHEBI:29105"/>
    </ligand>
</feature>
<dbReference type="GO" id="GO:0000105">
    <property type="term" value="P:L-histidine biosynthetic process"/>
    <property type="evidence" value="ECO:0007669"/>
    <property type="project" value="UniProtKB-UniRule"/>
</dbReference>
<feature type="binding site" evidence="5 9">
    <location>
        <position position="234"/>
    </location>
    <ligand>
        <name>substrate</name>
    </ligand>
</feature>
<comment type="pathway">
    <text evidence="5">Amino-acid biosynthesis; L-histidine biosynthesis; L-histidine from 5-phospho-alpha-D-ribose 1-diphosphate: step 9/9.</text>
</comment>
<feature type="active site" description="Proton acceptor" evidence="5 7">
    <location>
        <position position="324"/>
    </location>
</feature>
<comment type="similarity">
    <text evidence="1 5 6 11">Belongs to the histidinol dehydrogenase family.</text>
</comment>
<accession>A0A318KMU8</accession>
<evidence type="ECO:0000313" key="13">
    <source>
        <dbReference type="Proteomes" id="UP000247612"/>
    </source>
</evidence>
<protein>
    <recommendedName>
        <fullName evidence="5">Histidinol dehydrogenase</fullName>
        <shortName evidence="5">HDH</shortName>
        <ecNumber evidence="5">1.1.1.23</ecNumber>
    </recommendedName>
</protein>
<dbReference type="FunFam" id="3.40.50.1980:FF:000001">
    <property type="entry name" value="Histidinol dehydrogenase"/>
    <property type="match status" value="1"/>
</dbReference>
<feature type="binding site" evidence="5 8">
    <location>
        <position position="126"/>
    </location>
    <ligand>
        <name>NAD(+)</name>
        <dbReference type="ChEBI" id="CHEBI:57540"/>
    </ligand>
</feature>
<dbReference type="InterPro" id="IPR012131">
    <property type="entry name" value="Hstdl_DH"/>
</dbReference>
<keyword evidence="2 5" id="KW-0479">Metal-binding</keyword>
<dbReference type="GO" id="GO:0005829">
    <property type="term" value="C:cytosol"/>
    <property type="evidence" value="ECO:0007669"/>
    <property type="project" value="TreeGrafter"/>
</dbReference>
<feature type="binding site" evidence="5 9">
    <location>
        <position position="256"/>
    </location>
    <ligand>
        <name>substrate</name>
    </ligand>
</feature>
<evidence type="ECO:0000313" key="12">
    <source>
        <dbReference type="EMBL" id="PXX78900.1"/>
    </source>
</evidence>
<comment type="cofactor">
    <cofactor evidence="5 10">
        <name>Zn(2+)</name>
        <dbReference type="ChEBI" id="CHEBI:29105"/>
    </cofactor>
    <text evidence="5 10">Binds 1 zinc ion per subunit.</text>
</comment>
<feature type="binding site" evidence="5 9">
    <location>
        <position position="358"/>
    </location>
    <ligand>
        <name>substrate</name>
    </ligand>
</feature>
<evidence type="ECO:0000256" key="8">
    <source>
        <dbReference type="PIRSR" id="PIRSR000099-2"/>
    </source>
</evidence>
<proteinExistence type="inferred from homology"/>
<dbReference type="AlphaFoldDB" id="A0A318KMU8"/>
<comment type="caution">
    <text evidence="12">The sequence shown here is derived from an EMBL/GenBank/DDBJ whole genome shotgun (WGS) entry which is preliminary data.</text>
</comment>
<feature type="binding site" evidence="5 8">
    <location>
        <position position="211"/>
    </location>
    <ligand>
        <name>NAD(+)</name>
        <dbReference type="ChEBI" id="CHEBI:57540"/>
    </ligand>
</feature>
<keyword evidence="13" id="KW-1185">Reference proteome</keyword>
<evidence type="ECO:0000256" key="6">
    <source>
        <dbReference type="PIRNR" id="PIRNR000099"/>
    </source>
</evidence>
<dbReference type="Gene3D" id="1.20.5.1300">
    <property type="match status" value="1"/>
</dbReference>
<dbReference type="Gene3D" id="3.40.50.1980">
    <property type="entry name" value="Nitrogenase molybdenum iron protein domain"/>
    <property type="match status" value="2"/>
</dbReference>
<dbReference type="HAMAP" id="MF_01024">
    <property type="entry name" value="HisD"/>
    <property type="match status" value="1"/>
</dbReference>
<feature type="binding site" evidence="5 10">
    <location>
        <position position="259"/>
    </location>
    <ligand>
        <name>Zn(2+)</name>
        <dbReference type="ChEBI" id="CHEBI:29105"/>
    </ligand>
</feature>
<dbReference type="PANTHER" id="PTHR21256">
    <property type="entry name" value="HISTIDINOL DEHYDROGENASE HDH"/>
    <property type="match status" value="1"/>
</dbReference>
<evidence type="ECO:0000256" key="1">
    <source>
        <dbReference type="ARBA" id="ARBA00010178"/>
    </source>
</evidence>
<evidence type="ECO:0000256" key="3">
    <source>
        <dbReference type="ARBA" id="ARBA00022833"/>
    </source>
</evidence>
<keyword evidence="5 8" id="KW-0520">NAD</keyword>
<name>A0A318KMU8_9FIRM</name>
<evidence type="ECO:0000256" key="9">
    <source>
        <dbReference type="PIRSR" id="PIRSR000099-3"/>
    </source>
</evidence>
<gene>
    <name evidence="5" type="primary">hisD</name>
    <name evidence="12" type="ORF">DES51_10617</name>
</gene>
<keyword evidence="5" id="KW-0028">Amino-acid biosynthesis</keyword>
<dbReference type="GO" id="GO:0051287">
    <property type="term" value="F:NAD binding"/>
    <property type="evidence" value="ECO:0007669"/>
    <property type="project" value="InterPro"/>
</dbReference>
<reference evidence="12 13" key="1">
    <citation type="submission" date="2018-05" db="EMBL/GenBank/DDBJ databases">
        <title>Genomic Encyclopedia of Type Strains, Phase IV (KMG-IV): sequencing the most valuable type-strain genomes for metagenomic binning, comparative biology and taxonomic classification.</title>
        <authorList>
            <person name="Goeker M."/>
        </authorList>
    </citation>
    <scope>NUCLEOTIDE SEQUENCE [LARGE SCALE GENOMIC DNA]</scope>
    <source>
        <strain evidence="12 13">JC118</strain>
    </source>
</reference>
<dbReference type="FunFam" id="3.40.50.1980:FF:000026">
    <property type="entry name" value="Histidinol dehydrogenase"/>
    <property type="match status" value="1"/>
</dbReference>
<dbReference type="SUPFAM" id="SSF53720">
    <property type="entry name" value="ALDH-like"/>
    <property type="match status" value="1"/>
</dbReference>
<evidence type="ECO:0000256" key="7">
    <source>
        <dbReference type="PIRSR" id="PIRSR000099-1"/>
    </source>
</evidence>
<feature type="binding site" evidence="5 9">
    <location>
        <position position="417"/>
    </location>
    <ligand>
        <name>substrate</name>
    </ligand>
</feature>
<evidence type="ECO:0000256" key="5">
    <source>
        <dbReference type="HAMAP-Rule" id="MF_01024"/>
    </source>
</evidence>
<evidence type="ECO:0000256" key="10">
    <source>
        <dbReference type="PIRSR" id="PIRSR000099-4"/>
    </source>
</evidence>
<keyword evidence="4 5" id="KW-0560">Oxidoreductase</keyword>
<feature type="binding site" evidence="5 9">
    <location>
        <position position="412"/>
    </location>
    <ligand>
        <name>substrate</name>
    </ligand>
</feature>
<dbReference type="Pfam" id="PF00815">
    <property type="entry name" value="Histidinol_dh"/>
    <property type="match status" value="1"/>
</dbReference>
<comment type="catalytic activity">
    <reaction evidence="5">
        <text>L-histidinol + 2 NAD(+) + H2O = L-histidine + 2 NADH + 3 H(+)</text>
        <dbReference type="Rhea" id="RHEA:20641"/>
        <dbReference type="ChEBI" id="CHEBI:15377"/>
        <dbReference type="ChEBI" id="CHEBI:15378"/>
        <dbReference type="ChEBI" id="CHEBI:57540"/>
        <dbReference type="ChEBI" id="CHEBI:57595"/>
        <dbReference type="ChEBI" id="CHEBI:57699"/>
        <dbReference type="ChEBI" id="CHEBI:57945"/>
        <dbReference type="EC" id="1.1.1.23"/>
    </reaction>
</comment>
<dbReference type="STRING" id="1034346.GCA_000313565_01073"/>
<dbReference type="GO" id="GO:0004399">
    <property type="term" value="F:histidinol dehydrogenase activity"/>
    <property type="evidence" value="ECO:0007669"/>
    <property type="project" value="UniProtKB-UniRule"/>
</dbReference>